<dbReference type="Pfam" id="PF00313">
    <property type="entry name" value="CSD"/>
    <property type="match status" value="1"/>
</dbReference>
<dbReference type="RefSeq" id="WP_144387477.1">
    <property type="nucleotide sequence ID" value="NZ_CANNCB010000007.1"/>
</dbReference>
<dbReference type="Gene3D" id="2.40.50.140">
    <property type="entry name" value="Nucleic acid-binding proteins"/>
    <property type="match status" value="1"/>
</dbReference>
<dbReference type="EMBL" id="VMKJ01000003">
    <property type="protein sequence ID" value="TVO39104.1"/>
    <property type="molecule type" value="Genomic_DNA"/>
</dbReference>
<accession>A0A557PEP8</accession>
<evidence type="ECO:0000313" key="3">
    <source>
        <dbReference type="EMBL" id="TVO39104.1"/>
    </source>
</evidence>
<dbReference type="Proteomes" id="UP000319828">
    <property type="component" value="Unassembled WGS sequence"/>
</dbReference>
<dbReference type="PROSITE" id="PS51857">
    <property type="entry name" value="CSD_2"/>
    <property type="match status" value="1"/>
</dbReference>
<name>A0A557PEP8_9VIBR</name>
<dbReference type="SMART" id="SM00894">
    <property type="entry name" value="Excalibur"/>
    <property type="match status" value="1"/>
</dbReference>
<dbReference type="PANTHER" id="PTHR12962:SF1">
    <property type="entry name" value="COLD SHOCK DOMAIN-CONTAINING PROTEIN CG9705"/>
    <property type="match status" value="1"/>
</dbReference>
<keyword evidence="1" id="KW-0597">Phosphoprotein</keyword>
<evidence type="ECO:0000313" key="4">
    <source>
        <dbReference type="Proteomes" id="UP000319828"/>
    </source>
</evidence>
<organism evidence="3 4">
    <name type="scientific">Vibrio algivorus</name>
    <dbReference type="NCBI Taxonomy" id="1667024"/>
    <lineage>
        <taxon>Bacteria</taxon>
        <taxon>Pseudomonadati</taxon>
        <taxon>Pseudomonadota</taxon>
        <taxon>Gammaproteobacteria</taxon>
        <taxon>Vibrionales</taxon>
        <taxon>Vibrionaceae</taxon>
        <taxon>Vibrio</taxon>
    </lineage>
</organism>
<feature type="domain" description="CSD" evidence="2">
    <location>
        <begin position="1"/>
        <end position="66"/>
    </location>
</feature>
<dbReference type="GO" id="GO:0003730">
    <property type="term" value="F:mRNA 3'-UTR binding"/>
    <property type="evidence" value="ECO:0007669"/>
    <property type="project" value="TreeGrafter"/>
</dbReference>
<dbReference type="SUPFAM" id="SSF50249">
    <property type="entry name" value="Nucleic acid-binding proteins"/>
    <property type="match status" value="1"/>
</dbReference>
<dbReference type="InterPro" id="IPR008613">
    <property type="entry name" value="Excalibur_Ca-bd_domain"/>
</dbReference>
<gene>
    <name evidence="3" type="ORF">FOF44_03340</name>
</gene>
<dbReference type="PANTHER" id="PTHR12962">
    <property type="entry name" value="CALCIUM-REGULATED HEAT STABLE PROTEIN CRHSP-24-RELATED"/>
    <property type="match status" value="1"/>
</dbReference>
<dbReference type="InterPro" id="IPR011129">
    <property type="entry name" value="CSD"/>
</dbReference>
<dbReference type="OrthoDB" id="72963at2"/>
<dbReference type="GO" id="GO:0005829">
    <property type="term" value="C:cytosol"/>
    <property type="evidence" value="ECO:0007669"/>
    <property type="project" value="UniProtKB-ARBA"/>
</dbReference>
<dbReference type="InterPro" id="IPR012340">
    <property type="entry name" value="NA-bd_OB-fold"/>
</dbReference>
<dbReference type="Pfam" id="PF05901">
    <property type="entry name" value="Excalibur"/>
    <property type="match status" value="1"/>
</dbReference>
<dbReference type="GO" id="GO:0043488">
    <property type="term" value="P:regulation of mRNA stability"/>
    <property type="evidence" value="ECO:0007669"/>
    <property type="project" value="TreeGrafter"/>
</dbReference>
<protein>
    <submittedName>
        <fullName evidence="3">Cold shock domain-containing protein</fullName>
    </submittedName>
</protein>
<dbReference type="AlphaFoldDB" id="A0A557PEP8"/>
<dbReference type="InterPro" id="IPR002059">
    <property type="entry name" value="CSP_DNA-bd"/>
</dbReference>
<evidence type="ECO:0000256" key="1">
    <source>
        <dbReference type="ARBA" id="ARBA00022553"/>
    </source>
</evidence>
<proteinExistence type="predicted"/>
<dbReference type="CDD" id="cd04458">
    <property type="entry name" value="CSP_CDS"/>
    <property type="match status" value="1"/>
</dbReference>
<dbReference type="InterPro" id="IPR052069">
    <property type="entry name" value="Ca-reg_mRNA-binding_domain"/>
</dbReference>
<reference evidence="3 4" key="1">
    <citation type="submission" date="2019-07" db="EMBL/GenBank/DDBJ databases">
        <title>The draft genome sequence of Vibrio algivorus M1486.</title>
        <authorList>
            <person name="Meng X."/>
        </authorList>
    </citation>
    <scope>NUCLEOTIDE SEQUENCE [LARGE SCALE GENOMIC DNA]</scope>
    <source>
        <strain evidence="3 4">M1486</strain>
    </source>
</reference>
<sequence length="189" mass="21253">MHKGQLKSWSDDKGFGFIKSQTLSQDTFIHISTLKSMSRKPVIGDWIYFEIEEQLNGKTRAVNCSIEGVAVLTNSKRSGSNRSYRSRPSLLKRLAPVLVITSGVWVWNQFATSSTSSNNNEVNADYEYSPPNISIPSFSASEENFTCDGRQYCSEMTSRAEAKFFIQNCPNTKMDGDDDGEPCENDTRF</sequence>
<dbReference type="SMART" id="SM00357">
    <property type="entry name" value="CSP"/>
    <property type="match status" value="1"/>
</dbReference>
<comment type="caution">
    <text evidence="3">The sequence shown here is derived from an EMBL/GenBank/DDBJ whole genome shotgun (WGS) entry which is preliminary data.</text>
</comment>
<evidence type="ECO:0000259" key="2">
    <source>
        <dbReference type="PROSITE" id="PS51857"/>
    </source>
</evidence>